<evidence type="ECO:0000256" key="2">
    <source>
        <dbReference type="SAM" id="SignalP"/>
    </source>
</evidence>
<keyword evidence="2" id="KW-0732">Signal</keyword>
<evidence type="ECO:0000256" key="1">
    <source>
        <dbReference type="SAM" id="MobiDB-lite"/>
    </source>
</evidence>
<dbReference type="RefSeq" id="WP_183308499.1">
    <property type="nucleotide sequence ID" value="NZ_JACIEP010000016.1"/>
</dbReference>
<organism evidence="3 4">
    <name type="scientific">Dysgonomonas hofstadii</name>
    <dbReference type="NCBI Taxonomy" id="637886"/>
    <lineage>
        <taxon>Bacteria</taxon>
        <taxon>Pseudomonadati</taxon>
        <taxon>Bacteroidota</taxon>
        <taxon>Bacteroidia</taxon>
        <taxon>Bacteroidales</taxon>
        <taxon>Dysgonomonadaceae</taxon>
        <taxon>Dysgonomonas</taxon>
    </lineage>
</organism>
<feature type="chain" id="PRO_5032892053" description="Protein SirB1 N-terminal domain-containing protein" evidence="2">
    <location>
        <begin position="21"/>
        <end position="445"/>
    </location>
</feature>
<dbReference type="EMBL" id="JACIEP010000016">
    <property type="protein sequence ID" value="MBB4037669.1"/>
    <property type="molecule type" value="Genomic_DNA"/>
</dbReference>
<feature type="signal peptide" evidence="2">
    <location>
        <begin position="1"/>
        <end position="20"/>
    </location>
</feature>
<name>A0A840CSL3_9BACT</name>
<gene>
    <name evidence="3" type="ORF">GGR21_003590</name>
</gene>
<comment type="caution">
    <text evidence="3">The sequence shown here is derived from an EMBL/GenBank/DDBJ whole genome shotgun (WGS) entry which is preliminary data.</text>
</comment>
<evidence type="ECO:0008006" key="5">
    <source>
        <dbReference type="Google" id="ProtNLM"/>
    </source>
</evidence>
<evidence type="ECO:0000313" key="4">
    <source>
        <dbReference type="Proteomes" id="UP000555103"/>
    </source>
</evidence>
<dbReference type="AlphaFoldDB" id="A0A840CSL3"/>
<reference evidence="3 4" key="1">
    <citation type="submission" date="2020-08" db="EMBL/GenBank/DDBJ databases">
        <title>Genomic Encyclopedia of Type Strains, Phase IV (KMG-IV): sequencing the most valuable type-strain genomes for metagenomic binning, comparative biology and taxonomic classification.</title>
        <authorList>
            <person name="Goeker M."/>
        </authorList>
    </citation>
    <scope>NUCLEOTIDE SEQUENCE [LARGE SCALE GENOMIC DNA]</scope>
    <source>
        <strain evidence="3 4">DSM 104969</strain>
    </source>
</reference>
<dbReference type="Proteomes" id="UP000555103">
    <property type="component" value="Unassembled WGS sequence"/>
</dbReference>
<protein>
    <recommendedName>
        <fullName evidence="5">Protein SirB1 N-terminal domain-containing protein</fullName>
    </recommendedName>
</protein>
<accession>A0A840CSL3</accession>
<sequence length="445" mass="51065">MKAYKYILIFPLLLSISTFGQVPVITTPQPTTPSRSIIVGRTNNRNNPTPDIPTFPTNNRNQQQLNIYEQDRLTVERMNMMQRQNQFEEELASYSSVQFDLPSWSGAQGTEHYYQTAGKLIDMLNGKAPLNLKDAVFAVENTYFEGLLDEKIYDEAISQMATIARLKAGQDGLNWNNPTTKNLMLYRVMADTLRVKFPMRERASTSFPMQYDFEDFRGEQDFSKLFITKLLSSHKGQCHSLPLLYLILCEKVGAEASLAFSPQHSYIKFKDRNNNWHNLELTQGMMTTDAFIIGSGFINAAAIKHGVYMQPQSKKQVIAHCLSDLASGYIHKYGYDKFVIQCIDSVLAYAPTNTSALAMKSNYHSIHLSYAAHQVGSPPPDTLKVHYPDIYKLFEQRNNVYRRLDEIGFVEIPKEVYESWLNSANEEKERREHDIRYKSALRLIE</sequence>
<keyword evidence="4" id="KW-1185">Reference proteome</keyword>
<proteinExistence type="predicted"/>
<feature type="region of interest" description="Disordered" evidence="1">
    <location>
        <begin position="33"/>
        <end position="59"/>
    </location>
</feature>
<feature type="compositionally biased region" description="Polar residues" evidence="1">
    <location>
        <begin position="41"/>
        <end position="59"/>
    </location>
</feature>
<evidence type="ECO:0000313" key="3">
    <source>
        <dbReference type="EMBL" id="MBB4037669.1"/>
    </source>
</evidence>